<feature type="repeat" description="WD" evidence="3">
    <location>
        <begin position="493"/>
        <end position="533"/>
    </location>
</feature>
<dbReference type="GO" id="GO:0010218">
    <property type="term" value="P:response to far red light"/>
    <property type="evidence" value="ECO:0007669"/>
    <property type="project" value="EnsemblPlants"/>
</dbReference>
<dbReference type="InterPro" id="IPR001680">
    <property type="entry name" value="WD40_rpt"/>
</dbReference>
<dbReference type="Gramene" id="mRNA:HanXRQr2_Chr13g0619601">
    <property type="protein sequence ID" value="mRNA:HanXRQr2_Chr13g0619601"/>
    <property type="gene ID" value="HanXRQr2_Chr13g0619601"/>
</dbReference>
<keyword evidence="1 3" id="KW-0853">WD repeat</keyword>
<dbReference type="InterPro" id="IPR015943">
    <property type="entry name" value="WD40/YVTN_repeat-like_dom_sf"/>
</dbReference>
<reference evidence="5" key="2">
    <citation type="submission" date="2020-06" db="EMBL/GenBank/DDBJ databases">
        <title>Helianthus annuus Genome sequencing and assembly Release 2.</title>
        <authorList>
            <person name="Gouzy J."/>
            <person name="Langlade N."/>
            <person name="Munos S."/>
        </authorList>
    </citation>
    <scope>NUCLEOTIDE SEQUENCE</scope>
    <source>
        <tissue evidence="5">Leaves</tissue>
    </source>
</reference>
<evidence type="ECO:0000256" key="1">
    <source>
        <dbReference type="ARBA" id="ARBA00022574"/>
    </source>
</evidence>
<dbReference type="InterPro" id="IPR044630">
    <property type="entry name" value="SPA1/2/3/4"/>
</dbReference>
<dbReference type="SUPFAM" id="SSF56112">
    <property type="entry name" value="Protein kinase-like (PK-like)"/>
    <property type="match status" value="1"/>
</dbReference>
<dbReference type="GO" id="GO:0004672">
    <property type="term" value="F:protein kinase activity"/>
    <property type="evidence" value="ECO:0007669"/>
    <property type="project" value="InterPro"/>
</dbReference>
<evidence type="ECO:0000313" key="6">
    <source>
        <dbReference type="Proteomes" id="UP000215914"/>
    </source>
</evidence>
<dbReference type="PROSITE" id="PS50294">
    <property type="entry name" value="WD_REPEATS_REGION"/>
    <property type="match status" value="1"/>
</dbReference>
<dbReference type="InterPro" id="IPR020472">
    <property type="entry name" value="WD40_PAC1"/>
</dbReference>
<keyword evidence="2" id="KW-0677">Repeat</keyword>
<dbReference type="GO" id="GO:0009637">
    <property type="term" value="P:response to blue light"/>
    <property type="evidence" value="ECO:0007669"/>
    <property type="project" value="EnsemblPlants"/>
</dbReference>
<dbReference type="InterPro" id="IPR036322">
    <property type="entry name" value="WD40_repeat_dom_sf"/>
</dbReference>
<evidence type="ECO:0000313" key="5">
    <source>
        <dbReference type="EMBL" id="KAF5776106.1"/>
    </source>
</evidence>
<dbReference type="InterPro" id="IPR019775">
    <property type="entry name" value="WD40_repeat_CS"/>
</dbReference>
<dbReference type="PANTHER" id="PTHR44218">
    <property type="entry name" value="PROTEIN SPA1-RELATED 2"/>
    <property type="match status" value="1"/>
</dbReference>
<comment type="caution">
    <text evidence="5">The sequence shown here is derived from an EMBL/GenBank/DDBJ whole genome shotgun (WGS) entry which is preliminary data.</text>
</comment>
<gene>
    <name evidence="5" type="ORF">HanXRQr2_Chr13g0619601</name>
</gene>
<dbReference type="GO" id="GO:0005524">
    <property type="term" value="F:ATP binding"/>
    <property type="evidence" value="ECO:0007669"/>
    <property type="project" value="InterPro"/>
</dbReference>
<dbReference type="GO" id="GO:0009640">
    <property type="term" value="P:photomorphogenesis"/>
    <property type="evidence" value="ECO:0007669"/>
    <property type="project" value="EnsemblPlants"/>
</dbReference>
<dbReference type="GO" id="GO:2000028">
    <property type="term" value="P:regulation of photoperiodism, flowering"/>
    <property type="evidence" value="ECO:0007669"/>
    <property type="project" value="EnsemblPlants"/>
</dbReference>
<name>A0A9K3ENW4_HELAN</name>
<dbReference type="PROSITE" id="PS50011">
    <property type="entry name" value="PROTEIN_KINASE_DOM"/>
    <property type="match status" value="1"/>
</dbReference>
<proteinExistence type="predicted"/>
<dbReference type="GO" id="GO:0048575">
    <property type="term" value="P:short-day photoperiodism, flowering"/>
    <property type="evidence" value="ECO:0007669"/>
    <property type="project" value="EnsemblPlants"/>
</dbReference>
<dbReference type="InterPro" id="IPR011009">
    <property type="entry name" value="Kinase-like_dom_sf"/>
</dbReference>
<keyword evidence="6" id="KW-1185">Reference proteome</keyword>
<dbReference type="Gene3D" id="2.130.10.10">
    <property type="entry name" value="YVTN repeat-like/Quinoprotein amine dehydrogenase"/>
    <property type="match status" value="1"/>
</dbReference>
<dbReference type="PROSITE" id="PS00678">
    <property type="entry name" value="WD_REPEATS_1"/>
    <property type="match status" value="1"/>
</dbReference>
<organism evidence="5 6">
    <name type="scientific">Helianthus annuus</name>
    <name type="common">Common sunflower</name>
    <dbReference type="NCBI Taxonomy" id="4232"/>
    <lineage>
        <taxon>Eukaryota</taxon>
        <taxon>Viridiplantae</taxon>
        <taxon>Streptophyta</taxon>
        <taxon>Embryophyta</taxon>
        <taxon>Tracheophyta</taxon>
        <taxon>Spermatophyta</taxon>
        <taxon>Magnoliopsida</taxon>
        <taxon>eudicotyledons</taxon>
        <taxon>Gunneridae</taxon>
        <taxon>Pentapetalae</taxon>
        <taxon>asterids</taxon>
        <taxon>campanulids</taxon>
        <taxon>Asterales</taxon>
        <taxon>Asteraceae</taxon>
        <taxon>Asteroideae</taxon>
        <taxon>Heliantheae alliance</taxon>
        <taxon>Heliantheae</taxon>
        <taxon>Helianthus</taxon>
    </lineage>
</organism>
<dbReference type="GO" id="GO:0042802">
    <property type="term" value="F:identical protein binding"/>
    <property type="evidence" value="ECO:0007669"/>
    <property type="project" value="EnsemblPlants"/>
</dbReference>
<dbReference type="Gene3D" id="1.10.510.10">
    <property type="entry name" value="Transferase(Phosphotransferase) domain 1"/>
    <property type="match status" value="1"/>
</dbReference>
<dbReference type="EMBL" id="MNCJ02000328">
    <property type="protein sequence ID" value="KAF5776106.1"/>
    <property type="molecule type" value="Genomic_DNA"/>
</dbReference>
<evidence type="ECO:0000256" key="2">
    <source>
        <dbReference type="ARBA" id="ARBA00022737"/>
    </source>
</evidence>
<protein>
    <submittedName>
        <fullName evidence="5">Transcription factor WD40-like family</fullName>
    </submittedName>
</protein>
<dbReference type="GO" id="GO:0010017">
    <property type="term" value="P:red or far-red light signaling pathway"/>
    <property type="evidence" value="ECO:0007669"/>
    <property type="project" value="EnsemblPlants"/>
</dbReference>
<accession>A0A9K3ENW4</accession>
<sequence length="629" mass="71697">MSVEEEGMSLREWLWLKHDDDNNKIERLRMYTQVVELVDFAHSQGNPLPDLRLSNFLLLPSNQIIYFPSSSSSSSTRHYSSSSYHVTPELEKRWYAPCPHQEEEDDLFSANVYSLGILLFEILCCPFVSVEMHSAAISDLHNRILPPTFISHHPHEAGLCLWLLHPHPSSRPTTREILKSQLLSGTEDLYPQSTYSVIVDKSKDVEFEILLDFLVSLKEQKEKHALELHQYIQMLETDMNRFQHNNVSNMLQTRMKKYISQLETAYFSKRSQLQLSEAVSNERNDLDLLRNRERCPVQEKHVGYSDDFLNGICKFLRYSKFEVAGMSEMDNILNSANVICSLSFDRDENYIAAAGISKKIKIFEFATLLRDYVDVKYPVVELLNKSKLSCVCWNKYLKNCLASADYDGVIQVWDACTGQGLSHYTEHQRRAWCVDFSHVDPTQFASGSDDCSVKLWSLNNFSSCSSHMLAFGSADYKIRCYDLRHTRIPWCTLADHQKAVSYVKFSDSDSLVSASTDSTLKLWDLKKTSLEGTSTDACCMTYRGHRNEKNFVGLSVLDGYIACGSESNEVFAYHKSFPMPITSYKFGCSDSISGDESNGQFVSSVCWREKSNMIVAANSGGSVKVLKLV</sequence>
<feature type="domain" description="Protein kinase" evidence="4">
    <location>
        <begin position="1"/>
        <end position="183"/>
    </location>
</feature>
<dbReference type="GO" id="GO:0009658">
    <property type="term" value="P:chloroplast organization"/>
    <property type="evidence" value="ECO:0007669"/>
    <property type="project" value="EnsemblPlants"/>
</dbReference>
<dbReference type="AlphaFoldDB" id="A0A9K3ENW4"/>
<reference evidence="5" key="1">
    <citation type="journal article" date="2017" name="Nature">
        <title>The sunflower genome provides insights into oil metabolism, flowering and Asterid evolution.</title>
        <authorList>
            <person name="Badouin H."/>
            <person name="Gouzy J."/>
            <person name="Grassa C.J."/>
            <person name="Murat F."/>
            <person name="Staton S.E."/>
            <person name="Cottret L."/>
            <person name="Lelandais-Briere C."/>
            <person name="Owens G.L."/>
            <person name="Carrere S."/>
            <person name="Mayjonade B."/>
            <person name="Legrand L."/>
            <person name="Gill N."/>
            <person name="Kane N.C."/>
            <person name="Bowers J.E."/>
            <person name="Hubner S."/>
            <person name="Bellec A."/>
            <person name="Berard A."/>
            <person name="Berges H."/>
            <person name="Blanchet N."/>
            <person name="Boniface M.C."/>
            <person name="Brunel D."/>
            <person name="Catrice O."/>
            <person name="Chaidir N."/>
            <person name="Claudel C."/>
            <person name="Donnadieu C."/>
            <person name="Faraut T."/>
            <person name="Fievet G."/>
            <person name="Helmstetter N."/>
            <person name="King M."/>
            <person name="Knapp S.J."/>
            <person name="Lai Z."/>
            <person name="Le Paslier M.C."/>
            <person name="Lippi Y."/>
            <person name="Lorenzon L."/>
            <person name="Mandel J.R."/>
            <person name="Marage G."/>
            <person name="Marchand G."/>
            <person name="Marquand E."/>
            <person name="Bret-Mestries E."/>
            <person name="Morien E."/>
            <person name="Nambeesan S."/>
            <person name="Nguyen T."/>
            <person name="Pegot-Espagnet P."/>
            <person name="Pouilly N."/>
            <person name="Raftis F."/>
            <person name="Sallet E."/>
            <person name="Schiex T."/>
            <person name="Thomas J."/>
            <person name="Vandecasteele C."/>
            <person name="Vares D."/>
            <person name="Vear F."/>
            <person name="Vautrin S."/>
            <person name="Crespi M."/>
            <person name="Mangin B."/>
            <person name="Burke J.M."/>
            <person name="Salse J."/>
            <person name="Munos S."/>
            <person name="Vincourt P."/>
            <person name="Rieseberg L.H."/>
            <person name="Langlade N.B."/>
        </authorList>
    </citation>
    <scope>NUCLEOTIDE SEQUENCE</scope>
    <source>
        <tissue evidence="5">Leaves</tissue>
    </source>
</reference>
<dbReference type="PRINTS" id="PR00320">
    <property type="entry name" value="GPROTEINBRPT"/>
</dbReference>
<dbReference type="SUPFAM" id="SSF50978">
    <property type="entry name" value="WD40 repeat-like"/>
    <property type="match status" value="1"/>
</dbReference>
<dbReference type="Proteomes" id="UP000215914">
    <property type="component" value="Unassembled WGS sequence"/>
</dbReference>
<dbReference type="GO" id="GO:0016604">
    <property type="term" value="C:nuclear body"/>
    <property type="evidence" value="ECO:0007669"/>
    <property type="project" value="EnsemblPlants"/>
</dbReference>
<dbReference type="Pfam" id="PF00400">
    <property type="entry name" value="WD40"/>
    <property type="match status" value="3"/>
</dbReference>
<dbReference type="PANTHER" id="PTHR44218:SF8">
    <property type="entry name" value="COATOMER BETA' SUBUNIT (COPB2)-RELATED"/>
    <property type="match status" value="1"/>
</dbReference>
<dbReference type="GO" id="GO:0010114">
    <property type="term" value="P:response to red light"/>
    <property type="evidence" value="ECO:0007669"/>
    <property type="project" value="EnsemblPlants"/>
</dbReference>
<evidence type="ECO:0000256" key="3">
    <source>
        <dbReference type="PROSITE-ProRule" id="PRU00221"/>
    </source>
</evidence>
<dbReference type="GO" id="GO:0010100">
    <property type="term" value="P:negative regulation of photomorphogenesis"/>
    <property type="evidence" value="ECO:0007669"/>
    <property type="project" value="EnsemblPlants"/>
</dbReference>
<feature type="repeat" description="WD" evidence="3">
    <location>
        <begin position="424"/>
        <end position="466"/>
    </location>
</feature>
<evidence type="ECO:0000259" key="4">
    <source>
        <dbReference type="PROSITE" id="PS50011"/>
    </source>
</evidence>
<dbReference type="SMART" id="SM00320">
    <property type="entry name" value="WD40"/>
    <property type="match status" value="6"/>
</dbReference>
<dbReference type="InterPro" id="IPR000719">
    <property type="entry name" value="Prot_kinase_dom"/>
</dbReference>
<dbReference type="PROSITE" id="PS50082">
    <property type="entry name" value="WD_REPEATS_2"/>
    <property type="match status" value="2"/>
</dbReference>